<dbReference type="EMBL" id="CP000096">
    <property type="protein sequence ID" value="ABB23937.1"/>
    <property type="molecule type" value="Genomic_DNA"/>
</dbReference>
<dbReference type="Proteomes" id="UP000002709">
    <property type="component" value="Chromosome"/>
</dbReference>
<dbReference type="Pfam" id="PF13460">
    <property type="entry name" value="NAD_binding_10"/>
    <property type="match status" value="1"/>
</dbReference>
<name>Q3B3Z4_CHLL3</name>
<dbReference type="STRING" id="319225.Plut_1075"/>
<dbReference type="PANTHER" id="PTHR43162">
    <property type="match status" value="1"/>
</dbReference>
<dbReference type="InterPro" id="IPR016040">
    <property type="entry name" value="NAD(P)-bd_dom"/>
</dbReference>
<dbReference type="PANTHER" id="PTHR43162:SF1">
    <property type="entry name" value="PRESTALK A DIFFERENTIATION PROTEIN A"/>
    <property type="match status" value="1"/>
</dbReference>
<gene>
    <name evidence="2" type="ordered locus">Plut_1075</name>
</gene>
<dbReference type="Gene3D" id="3.40.50.720">
    <property type="entry name" value="NAD(P)-binding Rossmann-like Domain"/>
    <property type="match status" value="1"/>
</dbReference>
<dbReference type="eggNOG" id="COG0702">
    <property type="taxonomic scope" value="Bacteria"/>
</dbReference>
<dbReference type="AlphaFoldDB" id="Q3B3Z4"/>
<evidence type="ECO:0000259" key="1">
    <source>
        <dbReference type="Pfam" id="PF13460"/>
    </source>
</evidence>
<reference evidence="3" key="1">
    <citation type="submission" date="2005-08" db="EMBL/GenBank/DDBJ databases">
        <title>Complete sequence of Pelodictyon luteolum DSM 273.</title>
        <authorList>
            <consortium name="US DOE Joint Genome Institute"/>
            <person name="Copeland A."/>
            <person name="Lucas S."/>
            <person name="Lapidus A."/>
            <person name="Barry K."/>
            <person name="Detter J.C."/>
            <person name="Glavina T."/>
            <person name="Hammon N."/>
            <person name="Israni S."/>
            <person name="Pitluck S."/>
            <person name="Bryant D."/>
            <person name="Schmutz J."/>
            <person name="Larimer F."/>
            <person name="Land M."/>
            <person name="Kyrpides N."/>
            <person name="Ivanova N."/>
            <person name="Richardson P."/>
        </authorList>
    </citation>
    <scope>NUCLEOTIDE SEQUENCE [LARGE SCALE GENOMIC DNA]</scope>
    <source>
        <strain evidence="3">DSM 273 / BCRC 81028 / 2530</strain>
    </source>
</reference>
<organism evidence="2 3">
    <name type="scientific">Chlorobium luteolum (strain DSM 273 / BCRC 81028 / 2530)</name>
    <name type="common">Pelodictyon luteolum</name>
    <dbReference type="NCBI Taxonomy" id="319225"/>
    <lineage>
        <taxon>Bacteria</taxon>
        <taxon>Pseudomonadati</taxon>
        <taxon>Chlorobiota</taxon>
        <taxon>Chlorobiia</taxon>
        <taxon>Chlorobiales</taxon>
        <taxon>Chlorobiaceae</taxon>
        <taxon>Chlorobium/Pelodictyon group</taxon>
        <taxon>Pelodictyon</taxon>
    </lineage>
</organism>
<protein>
    <recommendedName>
        <fullName evidence="1">NAD(P)-binding domain-containing protein</fullName>
    </recommendedName>
</protein>
<dbReference type="HOGENOM" id="CLU_007383_10_5_10"/>
<accession>Q3B3Z4</accession>
<sequence length="319" mass="34991">MIGSSVFQERNHEQPMNYLITGSLGHVSRPLAAKLVRTGHSVTVVTRRAEKRAAIEALGAKAAVGSLLDLEFLSSACHGVDALFTLVPPDMQTDNWKNYIAHVGDNYANAITRAGVKYVVNLSSIGAHLREGCGPAGALHYVEEALNSLSGVHVRHLRAGFFHTNFLRDIDTIRSMGIIAANYGRDASIPLVHPDDVANMASMELKDLQFTLKSIRYIDGERLDTQSIARTLGAAVMMPGLRWVDMADDELYAGMLERGFPPEIADNTVEMGRCLRLGRMLEDYLQHPPAAHGKITLEAFGAEFAEEYARRGEPLAEKH</sequence>
<evidence type="ECO:0000313" key="3">
    <source>
        <dbReference type="Proteomes" id="UP000002709"/>
    </source>
</evidence>
<dbReference type="SUPFAM" id="SSF51735">
    <property type="entry name" value="NAD(P)-binding Rossmann-fold domains"/>
    <property type="match status" value="1"/>
</dbReference>
<feature type="domain" description="NAD(P)-binding" evidence="1">
    <location>
        <begin position="22"/>
        <end position="128"/>
    </location>
</feature>
<dbReference type="KEGG" id="plt:Plut_1075"/>
<evidence type="ECO:0000313" key="2">
    <source>
        <dbReference type="EMBL" id="ABB23937.1"/>
    </source>
</evidence>
<dbReference type="InterPro" id="IPR036291">
    <property type="entry name" value="NAD(P)-bd_dom_sf"/>
</dbReference>
<proteinExistence type="predicted"/>
<dbReference type="InterPro" id="IPR051604">
    <property type="entry name" value="Ergot_Alk_Oxidoreductase"/>
</dbReference>
<keyword evidence="3" id="KW-1185">Reference proteome</keyword>
<dbReference type="Gene3D" id="3.90.25.10">
    <property type="entry name" value="UDP-galactose 4-epimerase, domain 1"/>
    <property type="match status" value="1"/>
</dbReference>